<dbReference type="Pfam" id="PF07021">
    <property type="entry name" value="MetW"/>
    <property type="match status" value="1"/>
</dbReference>
<protein>
    <recommendedName>
        <fullName evidence="3">Methionine biosynthesis protein MetW</fullName>
    </recommendedName>
</protein>
<dbReference type="EMBL" id="LKCM01000366">
    <property type="protein sequence ID" value="KPQ41385.1"/>
    <property type="molecule type" value="Genomic_DNA"/>
</dbReference>
<dbReference type="SUPFAM" id="SSF53335">
    <property type="entry name" value="S-adenosyl-L-methionine-dependent methyltransferases"/>
    <property type="match status" value="1"/>
</dbReference>
<evidence type="ECO:0000313" key="1">
    <source>
        <dbReference type="EMBL" id="KPQ41385.1"/>
    </source>
</evidence>
<dbReference type="Proteomes" id="UP000050360">
    <property type="component" value="Unassembled WGS sequence"/>
</dbReference>
<reference evidence="1 2" key="1">
    <citation type="submission" date="2015-09" db="EMBL/GenBank/DDBJ databases">
        <title>A metagenomics-based metabolic model of nitrate-dependent anaerobic oxidation of methane by Methanoperedens-like archaea.</title>
        <authorList>
            <person name="Arshad A."/>
            <person name="Speth D.R."/>
            <person name="De Graaf R.M."/>
            <person name="Op Den Camp H.J."/>
            <person name="Jetten M.S."/>
            <person name="Welte C.U."/>
        </authorList>
    </citation>
    <scope>NUCLEOTIDE SEQUENCE [LARGE SCALE GENOMIC DNA]</scope>
</reference>
<dbReference type="CDD" id="cd02440">
    <property type="entry name" value="AdoMet_MTases"/>
    <property type="match status" value="1"/>
</dbReference>
<organism evidence="1 2">
    <name type="scientific">Candidatus Methanoperedens nitratireducens</name>
    <dbReference type="NCBI Taxonomy" id="1392998"/>
    <lineage>
        <taxon>Archaea</taxon>
        <taxon>Methanobacteriati</taxon>
        <taxon>Methanobacteriota</taxon>
        <taxon>Stenosarchaea group</taxon>
        <taxon>Methanomicrobia</taxon>
        <taxon>Methanosarcinales</taxon>
        <taxon>ANME-2 cluster</taxon>
        <taxon>Candidatus Methanoperedentaceae</taxon>
        <taxon>Candidatus Methanoperedens</taxon>
    </lineage>
</organism>
<comment type="caution">
    <text evidence="1">The sequence shown here is derived from an EMBL/GenBank/DDBJ whole genome shotgun (WGS) entry which is preliminary data.</text>
</comment>
<sequence length="197" mass="22712">MVSDYINVDYRIMMKMVRPGSSVLDLGCHKGELLSILIRENNVKAHGIEIDEKAIYECVARGIGVSHQDIDNGLSEYGDQSFDYVIMNHSLQQVKKPDTVLKEALRVGKEVVIGFPNFAHYKARFQVFFKGKTPITQSLPYEWFDTPNLHFMSISDFRDYCRKNDVKIKSSAFLFGIRTINIFPNFFARTRIFLISK</sequence>
<dbReference type="InterPro" id="IPR010743">
    <property type="entry name" value="Methionine_synth_MetW"/>
</dbReference>
<proteinExistence type="predicted"/>
<dbReference type="AlphaFoldDB" id="A0A0P8A0C5"/>
<name>A0A0P8A0C5_9EURY</name>
<dbReference type="InterPro" id="IPR029063">
    <property type="entry name" value="SAM-dependent_MTases_sf"/>
</dbReference>
<evidence type="ECO:0008006" key="3">
    <source>
        <dbReference type="Google" id="ProtNLM"/>
    </source>
</evidence>
<dbReference type="NCBIfam" id="TIGR02081">
    <property type="entry name" value="metW"/>
    <property type="match status" value="1"/>
</dbReference>
<dbReference type="Gene3D" id="3.40.50.150">
    <property type="entry name" value="Vaccinia Virus protein VP39"/>
    <property type="match status" value="1"/>
</dbReference>
<gene>
    <name evidence="1" type="ORF">MPEBLZ_04067</name>
</gene>
<evidence type="ECO:0000313" key="2">
    <source>
        <dbReference type="Proteomes" id="UP000050360"/>
    </source>
</evidence>
<accession>A0A0P8A0C5</accession>